<dbReference type="AlphaFoldDB" id="A0A504JCS8"/>
<name>A0A504JCS8_9FLAO</name>
<dbReference type="OrthoDB" id="1163322at2"/>
<reference evidence="1 2" key="1">
    <citation type="submission" date="2019-06" db="EMBL/GenBank/DDBJ databases">
        <authorList>
            <person name="Meng X."/>
        </authorList>
    </citation>
    <scope>NUCLEOTIDE SEQUENCE [LARGE SCALE GENOMIC DNA]</scope>
    <source>
        <strain evidence="1 2">M625</strain>
    </source>
</reference>
<keyword evidence="2" id="KW-1185">Reference proteome</keyword>
<gene>
    <name evidence="1" type="ORF">FHK87_15700</name>
</gene>
<proteinExistence type="predicted"/>
<dbReference type="RefSeq" id="WP_140594716.1">
    <property type="nucleotide sequence ID" value="NZ_VFWZ01000005.1"/>
</dbReference>
<protein>
    <submittedName>
        <fullName evidence="1">Uncharacterized protein</fullName>
    </submittedName>
</protein>
<comment type="caution">
    <text evidence="1">The sequence shown here is derived from an EMBL/GenBank/DDBJ whole genome shotgun (WGS) entry which is preliminary data.</text>
</comment>
<evidence type="ECO:0000313" key="2">
    <source>
        <dbReference type="Proteomes" id="UP000315540"/>
    </source>
</evidence>
<accession>A0A504JCS8</accession>
<sequence length="78" mass="9241">MMSIQEDETYFYFTLEVIKALHLDSKVFFAGVADNAPYEFQVYSWINTLYKDGKTSDDAINEIHEMRRLFLIQNYNTS</sequence>
<dbReference type="Proteomes" id="UP000315540">
    <property type="component" value="Unassembled WGS sequence"/>
</dbReference>
<evidence type="ECO:0000313" key="1">
    <source>
        <dbReference type="EMBL" id="TPN84380.1"/>
    </source>
</evidence>
<organism evidence="1 2">
    <name type="scientific">Aquimarina algicola</name>
    <dbReference type="NCBI Taxonomy" id="2589995"/>
    <lineage>
        <taxon>Bacteria</taxon>
        <taxon>Pseudomonadati</taxon>
        <taxon>Bacteroidota</taxon>
        <taxon>Flavobacteriia</taxon>
        <taxon>Flavobacteriales</taxon>
        <taxon>Flavobacteriaceae</taxon>
        <taxon>Aquimarina</taxon>
    </lineage>
</organism>
<dbReference type="EMBL" id="VFWZ01000005">
    <property type="protein sequence ID" value="TPN84380.1"/>
    <property type="molecule type" value="Genomic_DNA"/>
</dbReference>